<sequence>QVVELLLTAHLFSLSAPVYRRGFALGQVSVCLCVYFSMRVLRLHISVAHKRGASSPPNLELDLTARRNRIRLIGRSRRACLLPNSSANPLCFKQSPPFGLSDPPC</sequence>
<accession>A0A0S7EEU5</accession>
<dbReference type="AlphaFoldDB" id="A0A0S7EEU5"/>
<feature type="non-terminal residue" evidence="1">
    <location>
        <position position="1"/>
    </location>
</feature>
<name>A0A0S7EEU5_9TELE</name>
<organism evidence="1">
    <name type="scientific">Poeciliopsis prolifica</name>
    <name type="common">blackstripe livebearer</name>
    <dbReference type="NCBI Taxonomy" id="188132"/>
    <lineage>
        <taxon>Eukaryota</taxon>
        <taxon>Metazoa</taxon>
        <taxon>Chordata</taxon>
        <taxon>Craniata</taxon>
        <taxon>Vertebrata</taxon>
        <taxon>Euteleostomi</taxon>
        <taxon>Actinopterygii</taxon>
        <taxon>Neopterygii</taxon>
        <taxon>Teleostei</taxon>
        <taxon>Neoteleostei</taxon>
        <taxon>Acanthomorphata</taxon>
        <taxon>Ovalentaria</taxon>
        <taxon>Atherinomorphae</taxon>
        <taxon>Cyprinodontiformes</taxon>
        <taxon>Poeciliidae</taxon>
        <taxon>Poeciliinae</taxon>
        <taxon>Poeciliopsis</taxon>
    </lineage>
</organism>
<proteinExistence type="predicted"/>
<dbReference type="EMBL" id="GBYX01478036">
    <property type="protein sequence ID" value="JAO03654.1"/>
    <property type="molecule type" value="Transcribed_RNA"/>
</dbReference>
<evidence type="ECO:0000313" key="1">
    <source>
        <dbReference type="EMBL" id="JAO03654.1"/>
    </source>
</evidence>
<gene>
    <name evidence="1" type="primary">PPUP9740</name>
</gene>
<reference evidence="1" key="1">
    <citation type="submission" date="2014-12" db="EMBL/GenBank/DDBJ databases">
        <title>Parallel Evolution in Life History Adaptation Evident in the Tissue-Specific Poeciliopsis prolifica transcriptome.</title>
        <authorList>
            <person name="Jue N.K."/>
            <person name="Foley R.J."/>
            <person name="Obergfell C."/>
            <person name="Reznick D.N."/>
            <person name="O'Neill R.J."/>
            <person name="O'Neill M.J."/>
        </authorList>
    </citation>
    <scope>NUCLEOTIDE SEQUENCE</scope>
</reference>
<protein>
    <submittedName>
        <fullName evidence="1">PPUP9740</fullName>
    </submittedName>
</protein>